<sequence length="293" mass="33776">MPQITDFSLFLETNVLRNEFGFQYKLGLPIIPQVQRGQVCKLNALSVVLNSLHQFREMPKPLPLRKNRNEYAYSMRELSKEKYDSQVGEIYSAQVLAAIAADNGYPDSSIYTENQYPLYVGRIIAAMENDQAPIIFYDVDQSGEPALYMSDREHAVVVAGYFINKQQEECFIISQWGKYYWVKAADVFASTSQLSKSRTPEVFYKYDSGWHDLYSTRFAPPELFTKAPTERRTAHEVPKGDGGLKNKILVINHQPKVEKTSLYSSHFTMFSSKESERLFREDLARKNIPRTTF</sequence>
<dbReference type="OrthoDB" id="5653493at2"/>
<evidence type="ECO:0000313" key="2">
    <source>
        <dbReference type="Proteomes" id="UP000255297"/>
    </source>
</evidence>
<evidence type="ECO:0008006" key="3">
    <source>
        <dbReference type="Google" id="ProtNLM"/>
    </source>
</evidence>
<dbReference type="Proteomes" id="UP000255297">
    <property type="component" value="Unassembled WGS sequence"/>
</dbReference>
<proteinExistence type="predicted"/>
<reference evidence="1 2" key="1">
    <citation type="submission" date="2018-06" db="EMBL/GenBank/DDBJ databases">
        <authorList>
            <consortium name="Pathogen Informatics"/>
            <person name="Doyle S."/>
        </authorList>
    </citation>
    <scope>NUCLEOTIDE SEQUENCE [LARGE SCALE GENOMIC DNA]</scope>
    <source>
        <strain evidence="1 2">NCTC11532</strain>
    </source>
</reference>
<dbReference type="EMBL" id="UGPB01000001">
    <property type="protein sequence ID" value="STY28301.1"/>
    <property type="molecule type" value="Genomic_DNA"/>
</dbReference>
<gene>
    <name evidence="1" type="ORF">NCTC11532_00471</name>
</gene>
<dbReference type="AlphaFoldDB" id="A0A378LW67"/>
<dbReference type="Pfam" id="PF21646">
    <property type="entry name" value="ACTMAP-like_C"/>
    <property type="match status" value="1"/>
</dbReference>
<keyword evidence="2" id="KW-1185">Reference proteome</keyword>
<protein>
    <recommendedName>
        <fullName evidence="3">Peptidase C39-like domain-containing protein</fullName>
    </recommendedName>
</protein>
<evidence type="ECO:0000313" key="1">
    <source>
        <dbReference type="EMBL" id="STY28301.1"/>
    </source>
</evidence>
<dbReference type="RefSeq" id="WP_051635433.1">
    <property type="nucleotide sequence ID" value="NZ_CAAAIS010000002.1"/>
</dbReference>
<organism evidence="1 2">
    <name type="scientific">Legionella wadsworthii</name>
    <dbReference type="NCBI Taxonomy" id="28088"/>
    <lineage>
        <taxon>Bacteria</taxon>
        <taxon>Pseudomonadati</taxon>
        <taxon>Pseudomonadota</taxon>
        <taxon>Gammaproteobacteria</taxon>
        <taxon>Legionellales</taxon>
        <taxon>Legionellaceae</taxon>
        <taxon>Legionella</taxon>
    </lineage>
</organism>
<dbReference type="STRING" id="1122170.GCA_000701265_02206"/>
<accession>A0A378LW67</accession>
<name>A0A378LW67_9GAMM</name>